<comment type="caution">
    <text evidence="3">The sequence shown here is derived from an EMBL/GenBank/DDBJ whole genome shotgun (WGS) entry which is preliminary data.</text>
</comment>
<evidence type="ECO:0000256" key="2">
    <source>
        <dbReference type="ARBA" id="ARBA00022801"/>
    </source>
</evidence>
<proteinExistence type="predicted"/>
<dbReference type="GO" id="GO:0046872">
    <property type="term" value="F:metal ion binding"/>
    <property type="evidence" value="ECO:0007669"/>
    <property type="project" value="UniProtKB-KW"/>
</dbReference>
<dbReference type="Gene3D" id="3.30.540.30">
    <property type="match status" value="1"/>
</dbReference>
<dbReference type="GO" id="GO:0005737">
    <property type="term" value="C:cytoplasm"/>
    <property type="evidence" value="ECO:0007669"/>
    <property type="project" value="TreeGrafter"/>
</dbReference>
<evidence type="ECO:0000256" key="1">
    <source>
        <dbReference type="ARBA" id="ARBA00022723"/>
    </source>
</evidence>
<dbReference type="GO" id="GO:0008239">
    <property type="term" value="F:dipeptidyl-peptidase activity"/>
    <property type="evidence" value="ECO:0007669"/>
    <property type="project" value="TreeGrafter"/>
</dbReference>
<dbReference type="InterPro" id="IPR039461">
    <property type="entry name" value="Peptidase_M49"/>
</dbReference>
<evidence type="ECO:0000313" key="3">
    <source>
        <dbReference type="EMBL" id="KAK4445823.1"/>
    </source>
</evidence>
<organism evidence="3 4">
    <name type="scientific">Podospora aff. communis PSN243</name>
    <dbReference type="NCBI Taxonomy" id="3040156"/>
    <lineage>
        <taxon>Eukaryota</taxon>
        <taxon>Fungi</taxon>
        <taxon>Dikarya</taxon>
        <taxon>Ascomycota</taxon>
        <taxon>Pezizomycotina</taxon>
        <taxon>Sordariomycetes</taxon>
        <taxon>Sordariomycetidae</taxon>
        <taxon>Sordariales</taxon>
        <taxon>Podosporaceae</taxon>
        <taxon>Podospora</taxon>
    </lineage>
</organism>
<dbReference type="EMBL" id="MU865962">
    <property type="protein sequence ID" value="KAK4445823.1"/>
    <property type="molecule type" value="Genomic_DNA"/>
</dbReference>
<evidence type="ECO:0000313" key="4">
    <source>
        <dbReference type="Proteomes" id="UP001321760"/>
    </source>
</evidence>
<dbReference type="AlphaFoldDB" id="A0AAV9GBH1"/>
<gene>
    <name evidence="3" type="ORF">QBC34DRAFT_441446</name>
</gene>
<accession>A0AAV9GBH1</accession>
<dbReference type="Pfam" id="PF03571">
    <property type="entry name" value="Peptidase_M49"/>
    <property type="match status" value="3"/>
</dbReference>
<dbReference type="PANTHER" id="PTHR23422:SF11">
    <property type="entry name" value="DIPEPTIDYL PEPTIDASE 3"/>
    <property type="match status" value="1"/>
</dbReference>
<reference evidence="3" key="2">
    <citation type="submission" date="2023-05" db="EMBL/GenBank/DDBJ databases">
        <authorList>
            <consortium name="Lawrence Berkeley National Laboratory"/>
            <person name="Steindorff A."/>
            <person name="Hensen N."/>
            <person name="Bonometti L."/>
            <person name="Westerberg I."/>
            <person name="Brannstrom I.O."/>
            <person name="Guillou S."/>
            <person name="Cros-Aarteil S."/>
            <person name="Calhoun S."/>
            <person name="Haridas S."/>
            <person name="Kuo A."/>
            <person name="Mondo S."/>
            <person name="Pangilinan J."/>
            <person name="Riley R."/>
            <person name="Labutti K."/>
            <person name="Andreopoulos B."/>
            <person name="Lipzen A."/>
            <person name="Chen C."/>
            <person name="Yanf M."/>
            <person name="Daum C."/>
            <person name="Ng V."/>
            <person name="Clum A."/>
            <person name="Ohm R."/>
            <person name="Martin F."/>
            <person name="Silar P."/>
            <person name="Natvig D."/>
            <person name="Lalanne C."/>
            <person name="Gautier V."/>
            <person name="Ament-Velasquez S.L."/>
            <person name="Kruys A."/>
            <person name="Hutchinson M.I."/>
            <person name="Powell A.J."/>
            <person name="Barry K."/>
            <person name="Miller A.N."/>
            <person name="Grigoriev I.V."/>
            <person name="Debuchy R."/>
            <person name="Gladieux P."/>
            <person name="Thoren M.H."/>
            <person name="Johannesson H."/>
        </authorList>
    </citation>
    <scope>NUCLEOTIDE SEQUENCE</scope>
    <source>
        <strain evidence="3">PSN243</strain>
    </source>
</reference>
<keyword evidence="4" id="KW-1185">Reference proteome</keyword>
<dbReference type="PANTHER" id="PTHR23422">
    <property type="entry name" value="DIPEPTIDYL PEPTIDASE III-RELATED"/>
    <property type="match status" value="1"/>
</dbReference>
<keyword evidence="1" id="KW-0479">Metal-binding</keyword>
<dbReference type="Proteomes" id="UP001321760">
    <property type="component" value="Unassembled WGS sequence"/>
</dbReference>
<keyword evidence="2" id="KW-0378">Hydrolase</keyword>
<reference evidence="3" key="1">
    <citation type="journal article" date="2023" name="Mol. Phylogenet. Evol.">
        <title>Genome-scale phylogeny and comparative genomics of the fungal order Sordariales.</title>
        <authorList>
            <person name="Hensen N."/>
            <person name="Bonometti L."/>
            <person name="Westerberg I."/>
            <person name="Brannstrom I.O."/>
            <person name="Guillou S."/>
            <person name="Cros-Aarteil S."/>
            <person name="Calhoun S."/>
            <person name="Haridas S."/>
            <person name="Kuo A."/>
            <person name="Mondo S."/>
            <person name="Pangilinan J."/>
            <person name="Riley R."/>
            <person name="LaButti K."/>
            <person name="Andreopoulos B."/>
            <person name="Lipzen A."/>
            <person name="Chen C."/>
            <person name="Yan M."/>
            <person name="Daum C."/>
            <person name="Ng V."/>
            <person name="Clum A."/>
            <person name="Steindorff A."/>
            <person name="Ohm R.A."/>
            <person name="Martin F."/>
            <person name="Silar P."/>
            <person name="Natvig D.O."/>
            <person name="Lalanne C."/>
            <person name="Gautier V."/>
            <person name="Ament-Velasquez S.L."/>
            <person name="Kruys A."/>
            <person name="Hutchinson M.I."/>
            <person name="Powell A.J."/>
            <person name="Barry K."/>
            <person name="Miller A.N."/>
            <person name="Grigoriev I.V."/>
            <person name="Debuchy R."/>
            <person name="Gladieux P."/>
            <person name="Hiltunen Thoren M."/>
            <person name="Johannesson H."/>
        </authorList>
    </citation>
    <scope>NUCLEOTIDE SEQUENCE</scope>
    <source>
        <strain evidence="3">PSN243</strain>
    </source>
</reference>
<name>A0AAV9GBH1_9PEZI</name>
<sequence length="319" mass="35002">MSPAVELVIGFIETYQDPHGVRGSWEGIVAITNLEQSKQFKELTERSLEFIAQLPWNGTKAGLDANALSGFDSQNFIMPDFTSLDTVAYGKSEACTARKGSMSLPPAMNSSVMPGDTWYGVFGADANGVEECRAEGVGLLFVANKSVLEVFGYTDTSEVKADESRLLPEVRTLATLLTREHVVINGVNRIDEASLHFSGAFRRPAPIHSTCIIETGESIKISLNASKIRSHAIPVLEKLLLGLQVYRSTADVERGVALLNNTARLMEPGARYRSIIAEQKELRIQYVQPNIVLDNGKLEVRVYPATMEGLIQSRVERSV</sequence>
<protein>
    <submittedName>
        <fullName evidence="3">Peptidase family M49-domain-containing protein</fullName>
    </submittedName>
</protein>